<accession>F0NZ38</accession>
<dbReference type="OrthoDB" id="2922403at2"/>
<reference evidence="2" key="2">
    <citation type="journal article" date="2011" name="Stand. Genomic Sci.">
        <title>Complete genome sequence of Weeksella virosa type strain (9751T).</title>
        <authorList>
            <person name="Lang E."/>
            <person name="Teshima H."/>
            <person name="Lucas S."/>
            <person name="Lapidus A."/>
            <person name="Hammon N."/>
            <person name="Deshpande S."/>
            <person name="Nolan M."/>
            <person name="Cheng J."/>
            <person name="Pitluck S."/>
            <person name="Liolios K."/>
            <person name="Pagani I."/>
            <person name="Mikhailova N."/>
            <person name="Ivanova N."/>
            <person name="Mavromatis K."/>
            <person name="Pati A."/>
            <person name="Tapia R."/>
            <person name="Han C."/>
            <person name="Goodwin L."/>
            <person name="Chen A."/>
            <person name="Palaniappan K."/>
            <person name="Land M."/>
            <person name="Hauser L."/>
            <person name="Chang Y."/>
            <person name="Jeffries C."/>
            <person name="Brambilla E."/>
            <person name="Kopitz M."/>
            <person name="Rohde M."/>
            <person name="Goker M."/>
            <person name="Tindall B."/>
            <person name="Detter J."/>
            <person name="Woyke T."/>
            <person name="Bristow J."/>
            <person name="Eisen J."/>
            <person name="Markowitz V."/>
            <person name="Hugenholtz P."/>
            <person name="Klenk H."/>
            <person name="Kyrpides N."/>
        </authorList>
    </citation>
    <scope>NUCLEOTIDE SEQUENCE [LARGE SCALE GENOMIC DNA]</scope>
    <source>
        <strain evidence="2">ATCC 43766 / DSM 16922 / JCM 21250 / NBRC 16016 / NCTC 11634 / CL345/78</strain>
    </source>
</reference>
<dbReference type="HOGENOM" id="CLU_116661_2_0_10"/>
<keyword evidence="2" id="KW-1185">Reference proteome</keyword>
<dbReference type="InterPro" id="IPR029069">
    <property type="entry name" value="HotDog_dom_sf"/>
</dbReference>
<name>F0NZ38_WEEVC</name>
<sequence length="143" mass="15983">MNLPICNAEIIKTFIPHREPIIMVDVLYKYAEKQVVGGLTVEENNLFYKNGHLAEPGLIEHMAQTVALHTGYQYYLIGQPAPTGYIGTIKNLHINRLPKVKEKIVTEVEILQEVMGVSLVKITSNINQECIAIGEMKTVLAPL</sequence>
<proteinExistence type="predicted"/>
<dbReference type="Gene3D" id="3.10.129.10">
    <property type="entry name" value="Hotdog Thioesterase"/>
    <property type="match status" value="1"/>
</dbReference>
<evidence type="ECO:0000313" key="2">
    <source>
        <dbReference type="Proteomes" id="UP000008641"/>
    </source>
</evidence>
<reference evidence="1 2" key="1">
    <citation type="journal article" date="2011" name="Stand. Genomic Sci.">
        <title>Complete genome sequence of Weeksella virosa type strain (9751).</title>
        <authorList>
            <person name="Lang E."/>
            <person name="Teshima H."/>
            <person name="Lucas S."/>
            <person name="Lapidus A."/>
            <person name="Hammon N."/>
            <person name="Deshpande S."/>
            <person name="Nolan M."/>
            <person name="Cheng J.F."/>
            <person name="Pitluck S."/>
            <person name="Liolios K."/>
            <person name="Pagani I."/>
            <person name="Mikhailova N."/>
            <person name="Ivanova N."/>
            <person name="Mavromatis K."/>
            <person name="Pati A."/>
            <person name="Tapia R."/>
            <person name="Han C."/>
            <person name="Goodwin L."/>
            <person name="Chen A."/>
            <person name="Palaniappan K."/>
            <person name="Land M."/>
            <person name="Hauser L."/>
            <person name="Chang Y.J."/>
            <person name="Jeffries C.D."/>
            <person name="Brambilla E.M."/>
            <person name="Kopitz M."/>
            <person name="Rohde M."/>
            <person name="Goker M."/>
            <person name="Tindall B.J."/>
            <person name="Detter J.C."/>
            <person name="Woyke T."/>
            <person name="Bristow J."/>
            <person name="Eisen J.A."/>
            <person name="Markowitz V."/>
            <person name="Hugenholtz P."/>
            <person name="Klenk H.P."/>
            <person name="Kyrpides N.C."/>
        </authorList>
    </citation>
    <scope>NUCLEOTIDE SEQUENCE [LARGE SCALE GENOMIC DNA]</scope>
    <source>
        <strain evidence="2">ATCC 43766 / DSM 16922 / JCM 21250 / NBRC 16016 / NCTC 11634 / CL345/78</strain>
    </source>
</reference>
<protein>
    <submittedName>
        <fullName evidence="1">Beta-hydroxyacyl-(Acyl-carrier-protein) dehydratase FabA/FabZ</fullName>
    </submittedName>
</protein>
<dbReference type="STRING" id="865938.Weevi_1555"/>
<dbReference type="KEGG" id="wvi:Weevi_1555"/>
<dbReference type="Proteomes" id="UP000008641">
    <property type="component" value="Chromosome"/>
</dbReference>
<dbReference type="AlphaFoldDB" id="F0NZ38"/>
<dbReference type="SUPFAM" id="SSF54637">
    <property type="entry name" value="Thioesterase/thiol ester dehydrase-isomerase"/>
    <property type="match status" value="1"/>
</dbReference>
<organism evidence="1 2">
    <name type="scientific">Weeksella virosa (strain ATCC 43766 / DSM 16922 / JCM 21250 / CCUG 30538 / CDC 9751 / IAM 14551 / NBRC 16016 / NCTC 11634 / CL345/78)</name>
    <dbReference type="NCBI Taxonomy" id="865938"/>
    <lineage>
        <taxon>Bacteria</taxon>
        <taxon>Pseudomonadati</taxon>
        <taxon>Bacteroidota</taxon>
        <taxon>Flavobacteriia</taxon>
        <taxon>Flavobacteriales</taxon>
        <taxon>Weeksellaceae</taxon>
        <taxon>Weeksella</taxon>
    </lineage>
</organism>
<dbReference type="EMBL" id="CP002455">
    <property type="protein sequence ID" value="ADX68255.1"/>
    <property type="molecule type" value="Genomic_DNA"/>
</dbReference>
<dbReference type="Pfam" id="PF22817">
    <property type="entry name" value="ApeP-like"/>
    <property type="match status" value="1"/>
</dbReference>
<gene>
    <name evidence="1" type="ordered locus">Weevi_1555</name>
</gene>
<evidence type="ECO:0000313" key="1">
    <source>
        <dbReference type="EMBL" id="ADX68255.1"/>
    </source>
</evidence>
<dbReference type="eggNOG" id="COG4706">
    <property type="taxonomic scope" value="Bacteria"/>
</dbReference>
<dbReference type="RefSeq" id="WP_013598644.1">
    <property type="nucleotide sequence ID" value="NC_015144.1"/>
</dbReference>
<dbReference type="InterPro" id="IPR016776">
    <property type="entry name" value="ApeP-like_dehydratase"/>
</dbReference>